<dbReference type="Pfam" id="PF13472">
    <property type="entry name" value="Lipase_GDSL_2"/>
    <property type="match status" value="1"/>
</dbReference>
<name>R6CKK0_9BACT</name>
<comment type="caution">
    <text evidence="2">The sequence shown here is derived from an EMBL/GenBank/DDBJ whole genome shotgun (WGS) entry which is preliminary data.</text>
</comment>
<dbReference type="SUPFAM" id="SSF52266">
    <property type="entry name" value="SGNH hydrolase"/>
    <property type="match status" value="1"/>
</dbReference>
<dbReference type="InterPro" id="IPR036514">
    <property type="entry name" value="SGNH_hydro_sf"/>
</dbReference>
<dbReference type="AlphaFoldDB" id="R6CKK0"/>
<proteinExistence type="predicted"/>
<dbReference type="InterPro" id="IPR013830">
    <property type="entry name" value="SGNH_hydro"/>
</dbReference>
<dbReference type="PROSITE" id="PS51257">
    <property type="entry name" value="PROKAR_LIPOPROTEIN"/>
    <property type="match status" value="1"/>
</dbReference>
<accession>R6CKK0</accession>
<reference evidence="2" key="1">
    <citation type="submission" date="2012-11" db="EMBL/GenBank/DDBJ databases">
        <title>Dependencies among metagenomic species, viruses, plasmids and units of genetic variation.</title>
        <authorList>
            <person name="Nielsen H.B."/>
            <person name="Almeida M."/>
            <person name="Juncker A.S."/>
            <person name="Rasmussen S."/>
            <person name="Li J."/>
            <person name="Sunagawa S."/>
            <person name="Plichta D."/>
            <person name="Gautier L."/>
            <person name="Le Chatelier E."/>
            <person name="Peletier E."/>
            <person name="Bonde I."/>
            <person name="Nielsen T."/>
            <person name="Manichanh C."/>
            <person name="Arumugam M."/>
            <person name="Batto J."/>
            <person name="Santos M.B.Q.D."/>
            <person name="Blom N."/>
            <person name="Borruel N."/>
            <person name="Burgdorf K.S."/>
            <person name="Boumezbeur F."/>
            <person name="Casellas F."/>
            <person name="Dore J."/>
            <person name="Guarner F."/>
            <person name="Hansen T."/>
            <person name="Hildebrand F."/>
            <person name="Kaas R.S."/>
            <person name="Kennedy S."/>
            <person name="Kristiansen K."/>
            <person name="Kultima J.R."/>
            <person name="Leonard P."/>
            <person name="Levenez F."/>
            <person name="Lund O."/>
            <person name="Moumen B."/>
            <person name="Le Paslier D."/>
            <person name="Pons N."/>
            <person name="Pedersen O."/>
            <person name="Prifti E."/>
            <person name="Qin J."/>
            <person name="Raes J."/>
            <person name="Tap J."/>
            <person name="Tims S."/>
            <person name="Ussery D.W."/>
            <person name="Yamada T."/>
            <person name="MetaHit consortium"/>
            <person name="Renault P."/>
            <person name="Sicheritz-Ponten T."/>
            <person name="Bork P."/>
            <person name="Wang J."/>
            <person name="Brunak S."/>
            <person name="Ehrlich S.D."/>
        </authorList>
    </citation>
    <scope>NUCLEOTIDE SEQUENCE [LARGE SCALE GENOMIC DNA]</scope>
</reference>
<dbReference type="RefSeq" id="WP_022124980.1">
    <property type="nucleotide sequence ID" value="NZ_FR880877.1"/>
</dbReference>
<evidence type="ECO:0000313" key="3">
    <source>
        <dbReference type="Proteomes" id="UP000018362"/>
    </source>
</evidence>
<protein>
    <submittedName>
        <fullName evidence="2">Lipolytic protein G-D-S-L family</fullName>
    </submittedName>
</protein>
<sequence>MIDIGRLKIFSAILFSGVFTACSDKDSYYDYLCKSQAEPEMVDTEVFYKEAMNFWMARIDTLEEFSYKQNDTLRLFLDVQDAIRNNKYDSLRFENEIKRFVEYDSENTLLENPILFVGSSTVNLWKTACYFPGRNVMNRGFGGASIKDIQYYYNDVIGKYHPSSVVIYDDIDIENGKPVESVFDEYISLLGRIHRDFPECRILFISIKPTPMDFLLGKDIRKNKKLFNEKLKEYSDDVSYVEYVDLASLLYNADGLLDLRYYSEDRMHFNANGYELWSNELSKVL</sequence>
<dbReference type="Proteomes" id="UP000018362">
    <property type="component" value="Unassembled WGS sequence"/>
</dbReference>
<organism evidence="2 3">
    <name type="scientific">Phocaeicola coprocola CAG:162</name>
    <dbReference type="NCBI Taxonomy" id="1263040"/>
    <lineage>
        <taxon>Bacteria</taxon>
        <taxon>Pseudomonadati</taxon>
        <taxon>Bacteroidota</taxon>
        <taxon>Bacteroidia</taxon>
        <taxon>Bacteroidales</taxon>
        <taxon>Bacteroidaceae</taxon>
        <taxon>Phocaeicola</taxon>
    </lineage>
</organism>
<evidence type="ECO:0000259" key="1">
    <source>
        <dbReference type="Pfam" id="PF13472"/>
    </source>
</evidence>
<dbReference type="EMBL" id="CBCJ010000190">
    <property type="protein sequence ID" value="CDA72021.1"/>
    <property type="molecule type" value="Genomic_DNA"/>
</dbReference>
<dbReference type="GO" id="GO:0016788">
    <property type="term" value="F:hydrolase activity, acting on ester bonds"/>
    <property type="evidence" value="ECO:0007669"/>
    <property type="project" value="UniProtKB-ARBA"/>
</dbReference>
<dbReference type="Gene3D" id="3.40.50.1110">
    <property type="entry name" value="SGNH hydrolase"/>
    <property type="match status" value="1"/>
</dbReference>
<evidence type="ECO:0000313" key="2">
    <source>
        <dbReference type="EMBL" id="CDA72021.1"/>
    </source>
</evidence>
<feature type="domain" description="SGNH hydrolase-type esterase" evidence="1">
    <location>
        <begin position="133"/>
        <end position="276"/>
    </location>
</feature>
<gene>
    <name evidence="2" type="ORF">BN509_00395</name>
</gene>